<keyword evidence="6 7" id="KW-0472">Membrane</keyword>
<comment type="subcellular location">
    <subcellularLocation>
        <location evidence="1 7">Cell inner membrane</location>
        <topology evidence="1 7">Multi-pass membrane protein</topology>
    </subcellularLocation>
</comment>
<dbReference type="PANTHER" id="PTHR33362">
    <property type="entry name" value="SIALIC ACID TRAP TRANSPORTER PERMEASE PROTEIN SIAT-RELATED"/>
    <property type="match status" value="1"/>
</dbReference>
<dbReference type="EMBL" id="JABBNT010000001">
    <property type="protein sequence ID" value="NMM43040.1"/>
    <property type="molecule type" value="Genomic_DNA"/>
</dbReference>
<reference evidence="9 10" key="1">
    <citation type="submission" date="2020-04" db="EMBL/GenBank/DDBJ databases">
        <title>Rhodospirillaceae bacterium KN72 isolated from deep sea.</title>
        <authorList>
            <person name="Zhang D.-C."/>
        </authorList>
    </citation>
    <scope>NUCLEOTIDE SEQUENCE [LARGE SCALE GENOMIC DNA]</scope>
    <source>
        <strain evidence="9 10">KN72</strain>
    </source>
</reference>
<organism evidence="9 10">
    <name type="scientific">Pacificispira spongiicola</name>
    <dbReference type="NCBI Taxonomy" id="2729598"/>
    <lineage>
        <taxon>Bacteria</taxon>
        <taxon>Pseudomonadati</taxon>
        <taxon>Pseudomonadota</taxon>
        <taxon>Alphaproteobacteria</taxon>
        <taxon>Rhodospirillales</taxon>
        <taxon>Rhodospirillaceae</taxon>
        <taxon>Pacificispira</taxon>
    </lineage>
</organism>
<feature type="domain" description="TRAP C4-dicarboxylate transport system permease DctM subunit" evidence="8">
    <location>
        <begin position="12"/>
        <end position="428"/>
    </location>
</feature>
<name>A0A7Y0HCX0_9PROT</name>
<comment type="function">
    <text evidence="7">Part of the tripartite ATP-independent periplasmic (TRAP) transport system.</text>
</comment>
<feature type="transmembrane region" description="Helical" evidence="7">
    <location>
        <begin position="365"/>
        <end position="391"/>
    </location>
</feature>
<dbReference type="AlphaFoldDB" id="A0A7Y0HCX0"/>
<keyword evidence="2" id="KW-1003">Cell membrane</keyword>
<dbReference type="NCBIfam" id="TIGR00786">
    <property type="entry name" value="dctM"/>
    <property type="match status" value="1"/>
</dbReference>
<feature type="transmembrane region" description="Helical" evidence="7">
    <location>
        <begin position="176"/>
        <end position="197"/>
    </location>
</feature>
<sequence length="438" mass="46376">MDWGLSLTLLIGGMVLLMAFGLPVAFAFLGINLLGAFIFLGGEAGLEQVARNTVAALSNFSLAPIPLFLLMGEILFHTGVAFRAIDAIDRLITKVPGRLSIVAVGGGIVFSSLSGSTIANTAVLGSALLPDMLKRGYHPTIAMGPIMATGSIAMLIPPSALAVLLGSLAGMSISQLLIAGIVPGFLMGAAFLLYIIVRCRLNPSLAPSYEVEAMPFWDRVKPSLVYVVPLFTIFVVVVGSILAGWATPTESAALGSVAAFLACLAYGRVTVKNMMVSLLETAKISVMVLFIIGASLTFSQILAFSGAADGLLGWIQGFDLSSFALLLAMLVVLLFLGCFMDQVSMILITLPFFIPLAQAAGFDMIWFGVLMLVVMEISFTTPPFGMLLYVMKGVAPPGITIGDVYRSTYPFILLELIVLALIVLVPELATGLPDWIRR</sequence>
<keyword evidence="4 7" id="KW-0812">Transmembrane</keyword>
<evidence type="ECO:0000256" key="7">
    <source>
        <dbReference type="RuleBase" id="RU369079"/>
    </source>
</evidence>
<keyword evidence="3 7" id="KW-0997">Cell inner membrane</keyword>
<feature type="transmembrane region" description="Helical" evidence="7">
    <location>
        <begin position="323"/>
        <end position="353"/>
    </location>
</feature>
<feature type="transmembrane region" description="Helical" evidence="7">
    <location>
        <begin position="224"/>
        <end position="246"/>
    </location>
</feature>
<dbReference type="PANTHER" id="PTHR33362:SF5">
    <property type="entry name" value="C4-DICARBOXYLATE TRAP TRANSPORTER LARGE PERMEASE PROTEIN DCTM"/>
    <property type="match status" value="1"/>
</dbReference>
<feature type="transmembrane region" description="Helical" evidence="7">
    <location>
        <begin position="6"/>
        <end position="39"/>
    </location>
</feature>
<evidence type="ECO:0000256" key="3">
    <source>
        <dbReference type="ARBA" id="ARBA00022519"/>
    </source>
</evidence>
<comment type="caution">
    <text evidence="9">The sequence shown here is derived from an EMBL/GenBank/DDBJ whole genome shotgun (WGS) entry which is preliminary data.</text>
</comment>
<comment type="similarity">
    <text evidence="7">Belongs to the TRAP transporter large permease family.</text>
</comment>
<gene>
    <name evidence="9" type="ORF">HH303_01025</name>
</gene>
<evidence type="ECO:0000256" key="6">
    <source>
        <dbReference type="ARBA" id="ARBA00023136"/>
    </source>
</evidence>
<dbReference type="GO" id="GO:0022857">
    <property type="term" value="F:transmembrane transporter activity"/>
    <property type="evidence" value="ECO:0007669"/>
    <property type="project" value="UniProtKB-UniRule"/>
</dbReference>
<evidence type="ECO:0000256" key="1">
    <source>
        <dbReference type="ARBA" id="ARBA00004429"/>
    </source>
</evidence>
<keyword evidence="5 7" id="KW-1133">Transmembrane helix</keyword>
<feature type="transmembrane region" description="Helical" evidence="7">
    <location>
        <begin position="411"/>
        <end position="432"/>
    </location>
</feature>
<feature type="transmembrane region" description="Helical" evidence="7">
    <location>
        <begin position="60"/>
        <end position="82"/>
    </location>
</feature>
<dbReference type="Pfam" id="PF06808">
    <property type="entry name" value="DctM"/>
    <property type="match status" value="1"/>
</dbReference>
<feature type="transmembrane region" description="Helical" evidence="7">
    <location>
        <begin position="141"/>
        <end position="164"/>
    </location>
</feature>
<dbReference type="GO" id="GO:0005886">
    <property type="term" value="C:plasma membrane"/>
    <property type="evidence" value="ECO:0007669"/>
    <property type="project" value="UniProtKB-SubCell"/>
</dbReference>
<evidence type="ECO:0000259" key="8">
    <source>
        <dbReference type="Pfam" id="PF06808"/>
    </source>
</evidence>
<feature type="transmembrane region" description="Helical" evidence="7">
    <location>
        <begin position="102"/>
        <end position="129"/>
    </location>
</feature>
<feature type="transmembrane region" description="Helical" evidence="7">
    <location>
        <begin position="283"/>
        <end position="303"/>
    </location>
</feature>
<protein>
    <recommendedName>
        <fullName evidence="7">TRAP transporter large permease protein</fullName>
    </recommendedName>
</protein>
<feature type="transmembrane region" description="Helical" evidence="7">
    <location>
        <begin position="252"/>
        <end position="271"/>
    </location>
</feature>
<evidence type="ECO:0000256" key="4">
    <source>
        <dbReference type="ARBA" id="ARBA00022692"/>
    </source>
</evidence>
<evidence type="ECO:0000313" key="9">
    <source>
        <dbReference type="EMBL" id="NMM43040.1"/>
    </source>
</evidence>
<dbReference type="RefSeq" id="WP_169623349.1">
    <property type="nucleotide sequence ID" value="NZ_JABBNT010000001.1"/>
</dbReference>
<dbReference type="InterPro" id="IPR004681">
    <property type="entry name" value="TRAP_DctM"/>
</dbReference>
<comment type="subunit">
    <text evidence="7">The complex comprises the extracytoplasmic solute receptor protein and the two transmembrane proteins.</text>
</comment>
<accession>A0A7Y0HCX0</accession>
<evidence type="ECO:0000313" key="10">
    <source>
        <dbReference type="Proteomes" id="UP000539372"/>
    </source>
</evidence>
<proteinExistence type="inferred from homology"/>
<dbReference type="Proteomes" id="UP000539372">
    <property type="component" value="Unassembled WGS sequence"/>
</dbReference>
<evidence type="ECO:0000256" key="5">
    <source>
        <dbReference type="ARBA" id="ARBA00022989"/>
    </source>
</evidence>
<keyword evidence="7" id="KW-0813">Transport</keyword>
<dbReference type="PIRSF" id="PIRSF006066">
    <property type="entry name" value="HI0050"/>
    <property type="match status" value="1"/>
</dbReference>
<evidence type="ECO:0000256" key="2">
    <source>
        <dbReference type="ARBA" id="ARBA00022475"/>
    </source>
</evidence>
<keyword evidence="10" id="KW-1185">Reference proteome</keyword>
<dbReference type="InterPro" id="IPR010656">
    <property type="entry name" value="DctM"/>
</dbReference>